<dbReference type="FunFam" id="3.40.50.300:FF:000412">
    <property type="entry name" value="ADP-ribosylation factor 1"/>
    <property type="match status" value="1"/>
</dbReference>
<dbReference type="Pfam" id="PF00025">
    <property type="entry name" value="Arf"/>
    <property type="match status" value="1"/>
</dbReference>
<protein>
    <recommendedName>
        <fullName evidence="8">ADP-ribosylation factor 1</fullName>
    </recommendedName>
</protein>
<dbReference type="InterPro" id="IPR005225">
    <property type="entry name" value="Small_GTP-bd"/>
</dbReference>
<feature type="binding site" evidence="4">
    <location>
        <position position="70"/>
    </location>
    <ligand>
        <name>GTP</name>
        <dbReference type="ChEBI" id="CHEBI:37565"/>
    </ligand>
</feature>
<dbReference type="InterPro" id="IPR006689">
    <property type="entry name" value="Small_GTPase_ARF/SAR"/>
</dbReference>
<dbReference type="GO" id="GO:0003924">
    <property type="term" value="F:GTPase activity"/>
    <property type="evidence" value="ECO:0007669"/>
    <property type="project" value="InterPro"/>
</dbReference>
<gene>
    <name evidence="7" type="ORF">g.9088</name>
</gene>
<reference evidence="7" key="1">
    <citation type="submission" date="2015-11" db="EMBL/GenBank/DDBJ databases">
        <title>De novo transcriptome assembly of four potential Pierce s Disease insect vectors from Arizona vineyards.</title>
        <authorList>
            <person name="Tassone E.E."/>
        </authorList>
    </citation>
    <scope>NUCLEOTIDE SEQUENCE</scope>
</reference>
<keyword evidence="5" id="KW-0460">Magnesium</keyword>
<dbReference type="AlphaFoldDB" id="A0A1B6JRJ1"/>
<dbReference type="PRINTS" id="PR00328">
    <property type="entry name" value="SAR1GTPBP"/>
</dbReference>
<evidence type="ECO:0000256" key="6">
    <source>
        <dbReference type="RuleBase" id="RU003925"/>
    </source>
</evidence>
<dbReference type="InterPro" id="IPR027417">
    <property type="entry name" value="P-loop_NTPase"/>
</dbReference>
<dbReference type="SMART" id="SM00177">
    <property type="entry name" value="ARF"/>
    <property type="match status" value="1"/>
</dbReference>
<proteinExistence type="inferred from homology"/>
<dbReference type="PROSITE" id="PS51417">
    <property type="entry name" value="ARF"/>
    <property type="match status" value="1"/>
</dbReference>
<name>A0A1B6JRJ1_9HEMI</name>
<keyword evidence="5" id="KW-0479">Metal-binding</keyword>
<feature type="binding site" evidence="5">
    <location>
        <position position="31"/>
    </location>
    <ligand>
        <name>Mg(2+)</name>
        <dbReference type="ChEBI" id="CHEBI:18420"/>
    </ligand>
</feature>
<dbReference type="NCBIfam" id="TIGR00231">
    <property type="entry name" value="small_GTP"/>
    <property type="match status" value="1"/>
</dbReference>
<feature type="binding site" evidence="4">
    <location>
        <begin position="24"/>
        <end position="31"/>
    </location>
    <ligand>
        <name>GTP</name>
        <dbReference type="ChEBI" id="CHEBI:37565"/>
    </ligand>
</feature>
<evidence type="ECO:0000256" key="3">
    <source>
        <dbReference type="ARBA" id="ARBA00023134"/>
    </source>
</evidence>
<evidence type="ECO:0000256" key="1">
    <source>
        <dbReference type="ARBA" id="ARBA00010290"/>
    </source>
</evidence>
<keyword evidence="2 4" id="KW-0547">Nucleotide-binding</keyword>
<comment type="similarity">
    <text evidence="1 6">Belongs to the small GTPase superfamily. Arf family.</text>
</comment>
<organism evidence="7">
    <name type="scientific">Homalodisca liturata</name>
    <dbReference type="NCBI Taxonomy" id="320908"/>
    <lineage>
        <taxon>Eukaryota</taxon>
        <taxon>Metazoa</taxon>
        <taxon>Ecdysozoa</taxon>
        <taxon>Arthropoda</taxon>
        <taxon>Hexapoda</taxon>
        <taxon>Insecta</taxon>
        <taxon>Pterygota</taxon>
        <taxon>Neoptera</taxon>
        <taxon>Paraneoptera</taxon>
        <taxon>Hemiptera</taxon>
        <taxon>Auchenorrhyncha</taxon>
        <taxon>Membracoidea</taxon>
        <taxon>Cicadellidae</taxon>
        <taxon>Cicadellinae</taxon>
        <taxon>Proconiini</taxon>
        <taxon>Homalodisca</taxon>
    </lineage>
</organism>
<feature type="binding site" evidence="4">
    <location>
        <begin position="126"/>
        <end position="129"/>
    </location>
    <ligand>
        <name>GTP</name>
        <dbReference type="ChEBI" id="CHEBI:37565"/>
    </ligand>
</feature>
<dbReference type="GO" id="GO:0005525">
    <property type="term" value="F:GTP binding"/>
    <property type="evidence" value="ECO:0007669"/>
    <property type="project" value="UniProtKB-KW"/>
</dbReference>
<dbReference type="InterPro" id="IPR024156">
    <property type="entry name" value="Small_GTPase_ARF"/>
</dbReference>
<dbReference type="GO" id="GO:0046872">
    <property type="term" value="F:metal ion binding"/>
    <property type="evidence" value="ECO:0007669"/>
    <property type="project" value="UniProtKB-KW"/>
</dbReference>
<dbReference type="GO" id="GO:0016192">
    <property type="term" value="P:vesicle-mediated transport"/>
    <property type="evidence" value="ECO:0007669"/>
    <property type="project" value="UniProtKB-ARBA"/>
</dbReference>
<dbReference type="Gene3D" id="3.40.50.300">
    <property type="entry name" value="P-loop containing nucleotide triphosphate hydrolases"/>
    <property type="match status" value="1"/>
</dbReference>
<dbReference type="SUPFAM" id="SSF52540">
    <property type="entry name" value="P-loop containing nucleoside triphosphate hydrolases"/>
    <property type="match status" value="1"/>
</dbReference>
<dbReference type="GO" id="GO:0051649">
    <property type="term" value="P:establishment of localization in cell"/>
    <property type="evidence" value="ECO:0007669"/>
    <property type="project" value="UniProtKB-ARBA"/>
</dbReference>
<dbReference type="SMART" id="SM00178">
    <property type="entry name" value="SAR"/>
    <property type="match status" value="1"/>
</dbReference>
<accession>A0A1B6JRJ1</accession>
<feature type="binding site" evidence="5">
    <location>
        <position position="48"/>
    </location>
    <ligand>
        <name>Mg(2+)</name>
        <dbReference type="ChEBI" id="CHEBI:18420"/>
    </ligand>
</feature>
<dbReference type="EMBL" id="GECU01005984">
    <property type="protein sequence ID" value="JAT01723.1"/>
    <property type="molecule type" value="Transcribed_RNA"/>
</dbReference>
<evidence type="ECO:0000256" key="4">
    <source>
        <dbReference type="PIRSR" id="PIRSR606689-1"/>
    </source>
</evidence>
<dbReference type="SMART" id="SM00175">
    <property type="entry name" value="RAB"/>
    <property type="match status" value="1"/>
</dbReference>
<dbReference type="GO" id="GO:0030010">
    <property type="term" value="P:establishment of cell polarity"/>
    <property type="evidence" value="ECO:0007669"/>
    <property type="project" value="UniProtKB-ARBA"/>
</dbReference>
<evidence type="ECO:0008006" key="8">
    <source>
        <dbReference type="Google" id="ProtNLM"/>
    </source>
</evidence>
<sequence>MGITLSNLFLKLFERKNMKLLMLGLDAAGKSTILYNLKLGEVVSTTPTVGFNVETLDYNNVAFTVWDIGGQEKIRHLWRFYFDNVEGIIFVVDCNDLDRLPDVAKELKTVLEEPQLQHAVLLVFANKQDLPNAVTSHELIIKLGLNNVTNRIWHVQPSIASKCHGLYEGFEWLSNQLAKL</sequence>
<evidence type="ECO:0000256" key="2">
    <source>
        <dbReference type="ARBA" id="ARBA00022741"/>
    </source>
</evidence>
<keyword evidence="3 4" id="KW-0342">GTP-binding</keyword>
<dbReference type="PANTHER" id="PTHR11711">
    <property type="entry name" value="ADP RIBOSYLATION FACTOR-RELATED"/>
    <property type="match status" value="1"/>
</dbReference>
<evidence type="ECO:0000313" key="7">
    <source>
        <dbReference type="EMBL" id="JAT01723.1"/>
    </source>
</evidence>
<evidence type="ECO:0000256" key="5">
    <source>
        <dbReference type="PIRSR" id="PIRSR606689-2"/>
    </source>
</evidence>